<geneLocation type="mitochondrion" evidence="2"/>
<feature type="transmembrane region" description="Helical" evidence="1">
    <location>
        <begin position="6"/>
        <end position="24"/>
    </location>
</feature>
<evidence type="ECO:0000313" key="2">
    <source>
        <dbReference type="EMBL" id="QQX27999.1"/>
    </source>
</evidence>
<keyword evidence="1" id="KW-0812">Transmembrane</keyword>
<organism evidence="2">
    <name type="scientific">Amegilla calceifera</name>
    <dbReference type="NCBI Taxonomy" id="597987"/>
    <lineage>
        <taxon>Eukaryota</taxon>
        <taxon>Metazoa</taxon>
        <taxon>Ecdysozoa</taxon>
        <taxon>Arthropoda</taxon>
        <taxon>Hexapoda</taxon>
        <taxon>Insecta</taxon>
        <taxon>Pterygota</taxon>
        <taxon>Neoptera</taxon>
        <taxon>Endopterygota</taxon>
        <taxon>Hymenoptera</taxon>
        <taxon>Apocrita</taxon>
        <taxon>Aculeata</taxon>
        <taxon>Apoidea</taxon>
        <taxon>Anthophila</taxon>
        <taxon>Apidae</taxon>
        <taxon>Amegilla</taxon>
    </lineage>
</organism>
<dbReference type="EMBL" id="MW281320">
    <property type="protein sequence ID" value="QQX27999.1"/>
    <property type="molecule type" value="Genomic_DNA"/>
</dbReference>
<protein>
    <submittedName>
        <fullName evidence="2">NADH dehydrogenase subunit 2</fullName>
    </submittedName>
</protein>
<name>A0A7U0M8A7_9HYME</name>
<feature type="transmembrane region" description="Helical" evidence="1">
    <location>
        <begin position="193"/>
        <end position="213"/>
    </location>
</feature>
<feature type="transmembrane region" description="Helical" evidence="1">
    <location>
        <begin position="31"/>
        <end position="50"/>
    </location>
</feature>
<feature type="transmembrane region" description="Helical" evidence="1">
    <location>
        <begin position="144"/>
        <end position="162"/>
    </location>
</feature>
<feature type="transmembrane region" description="Helical" evidence="1">
    <location>
        <begin position="233"/>
        <end position="256"/>
    </location>
</feature>
<keyword evidence="1" id="KW-1133">Transmembrane helix</keyword>
<reference evidence="2" key="1">
    <citation type="submission" date="2020-11" db="EMBL/GenBank/DDBJ databases">
        <title>First mtgenome sequences from three genera and phylogenetic relationships of the family Apidae based on mtgenome sequences (Hymenoptera: Apoidea).</title>
        <authorList>
            <person name="Wen Z."/>
            <person name="Chen B."/>
        </authorList>
    </citation>
    <scope>NUCLEOTIDE SEQUENCE</scope>
</reference>
<dbReference type="AlphaFoldDB" id="A0A7U0M8A7"/>
<accession>A0A7U0M8A7</accession>
<sequence length="334" mass="40020">MGNKLFLMMLKLMNIILLLLMMTMSDIFKSWLVFEIASLILIGILSLSSSDFYGGLIYFVISSYCMVYMFWVILLGFTFSEYEGIMKMMAIFVFFLKLGVFPFHYWMVSVVQQLSWSNFYFLSTVMKLLYMIFFLKLGMYSDYIYFFFLMNLLGMMILMKSYFNSIKVYMYCTGSGHVSLMMGLGVMNLNYMLYYCMMYFTVLFLVIFMFKLYNLSYFSEMYFLNLSNFSRFMFILVMLIYTMMPPFMSLMLKWFFMEKLINNYTVEVGSLLWLFSISIFMILGIWNYLSFLILIFFGYNDIFKLGFTKLPVFSILFLVLMLFWVMSVWMINVI</sequence>
<feature type="transmembrane region" description="Helical" evidence="1">
    <location>
        <begin position="56"/>
        <end position="77"/>
    </location>
</feature>
<evidence type="ECO:0000256" key="1">
    <source>
        <dbReference type="SAM" id="Phobius"/>
    </source>
</evidence>
<keyword evidence="1" id="KW-0472">Membrane</keyword>
<gene>
    <name evidence="2" type="primary">nad2</name>
</gene>
<feature type="transmembrane region" description="Helical" evidence="1">
    <location>
        <begin position="119"/>
        <end position="137"/>
    </location>
</feature>
<feature type="transmembrane region" description="Helical" evidence="1">
    <location>
        <begin position="268"/>
        <end position="299"/>
    </location>
</feature>
<proteinExistence type="predicted"/>
<keyword evidence="2" id="KW-0496">Mitochondrion</keyword>
<feature type="transmembrane region" description="Helical" evidence="1">
    <location>
        <begin position="89"/>
        <end position="107"/>
    </location>
</feature>
<feature type="transmembrane region" description="Helical" evidence="1">
    <location>
        <begin position="311"/>
        <end position="331"/>
    </location>
</feature>